<evidence type="ECO:0000313" key="15">
    <source>
        <dbReference type="Proteomes" id="UP000887013"/>
    </source>
</evidence>
<comment type="subcellular location">
    <subcellularLocation>
        <location evidence="1">Membrane</location>
        <topology evidence="1">Multi-pass membrane protein</topology>
    </subcellularLocation>
</comment>
<evidence type="ECO:0000256" key="4">
    <source>
        <dbReference type="ARBA" id="ARBA00022461"/>
    </source>
</evidence>
<keyword evidence="7" id="KW-0915">Sodium</keyword>
<evidence type="ECO:0000256" key="1">
    <source>
        <dbReference type="ARBA" id="ARBA00004141"/>
    </source>
</evidence>
<evidence type="ECO:0000313" key="14">
    <source>
        <dbReference type="EMBL" id="GFS32893.1"/>
    </source>
</evidence>
<gene>
    <name evidence="14" type="primary">AVEN_134275_1</name>
    <name evidence="14" type="ORF">NPIL_95811</name>
</gene>
<dbReference type="OrthoDB" id="10068240at2759"/>
<keyword evidence="4 12" id="KW-0894">Sodium channel</keyword>
<evidence type="ECO:0000256" key="6">
    <source>
        <dbReference type="ARBA" id="ARBA00022989"/>
    </source>
</evidence>
<keyword evidence="3 12" id="KW-0813">Transport</keyword>
<keyword evidence="11 12" id="KW-0407">Ion channel</keyword>
<proteinExistence type="inferred from homology"/>
<keyword evidence="10 12" id="KW-0739">Sodium transport</keyword>
<keyword evidence="15" id="KW-1185">Reference proteome</keyword>
<dbReference type="EMBL" id="BMAW01042164">
    <property type="protein sequence ID" value="GFS32893.1"/>
    <property type="molecule type" value="Genomic_DNA"/>
</dbReference>
<dbReference type="AlphaFoldDB" id="A0A8X6I6I7"/>
<keyword evidence="6 13" id="KW-1133">Transmembrane helix</keyword>
<accession>A0A8X6I6I7</accession>
<reference evidence="14" key="1">
    <citation type="submission" date="2020-08" db="EMBL/GenBank/DDBJ databases">
        <title>Multicomponent nature underlies the extraordinary mechanical properties of spider dragline silk.</title>
        <authorList>
            <person name="Kono N."/>
            <person name="Nakamura H."/>
            <person name="Mori M."/>
            <person name="Yoshida Y."/>
            <person name="Ohtoshi R."/>
            <person name="Malay A.D."/>
            <person name="Moran D.A.P."/>
            <person name="Tomita M."/>
            <person name="Numata K."/>
            <person name="Arakawa K."/>
        </authorList>
    </citation>
    <scope>NUCLEOTIDE SEQUENCE</scope>
</reference>
<comment type="caution">
    <text evidence="14">The sequence shown here is derived from an EMBL/GenBank/DDBJ whole genome shotgun (WGS) entry which is preliminary data.</text>
</comment>
<keyword evidence="8 12" id="KW-0406">Ion transport</keyword>
<name>A0A8X6I6I7_NEPPI</name>
<evidence type="ECO:0000256" key="11">
    <source>
        <dbReference type="ARBA" id="ARBA00023303"/>
    </source>
</evidence>
<evidence type="ECO:0000256" key="9">
    <source>
        <dbReference type="ARBA" id="ARBA00023136"/>
    </source>
</evidence>
<dbReference type="Gene3D" id="1.10.287.770">
    <property type="entry name" value="YojJ-like"/>
    <property type="match status" value="1"/>
</dbReference>
<evidence type="ECO:0000256" key="8">
    <source>
        <dbReference type="ARBA" id="ARBA00023065"/>
    </source>
</evidence>
<evidence type="ECO:0000256" key="12">
    <source>
        <dbReference type="RuleBase" id="RU000679"/>
    </source>
</evidence>
<dbReference type="Proteomes" id="UP000887013">
    <property type="component" value="Unassembled WGS sequence"/>
</dbReference>
<sequence length="143" mass="16953">MQGTRSITSDIVKNCTIGCGNPCFDETYEVRYEQIGTIDPVCIEDDMWCKKEKVLMTVKFNKFRLTRYVYQPKFASVEMFSYIGGYMGMWLGLSLVSLFDLYETICYLLFFPIARMRLKSKKKMLTSYPLKKRDFRDNLGYYY</sequence>
<protein>
    <submittedName>
        <fullName evidence="14">Uncharacterized protein</fullName>
    </submittedName>
</protein>
<evidence type="ECO:0000256" key="3">
    <source>
        <dbReference type="ARBA" id="ARBA00022448"/>
    </source>
</evidence>
<dbReference type="InterPro" id="IPR001873">
    <property type="entry name" value="ENaC"/>
</dbReference>
<evidence type="ECO:0000256" key="7">
    <source>
        <dbReference type="ARBA" id="ARBA00023053"/>
    </source>
</evidence>
<evidence type="ECO:0000256" key="10">
    <source>
        <dbReference type="ARBA" id="ARBA00023201"/>
    </source>
</evidence>
<keyword evidence="9 13" id="KW-0472">Membrane</keyword>
<dbReference type="GO" id="GO:0005272">
    <property type="term" value="F:sodium channel activity"/>
    <property type="evidence" value="ECO:0007669"/>
    <property type="project" value="UniProtKB-KW"/>
</dbReference>
<dbReference type="Pfam" id="PF00858">
    <property type="entry name" value="ASC"/>
    <property type="match status" value="1"/>
</dbReference>
<evidence type="ECO:0000256" key="2">
    <source>
        <dbReference type="ARBA" id="ARBA00007193"/>
    </source>
</evidence>
<evidence type="ECO:0000256" key="13">
    <source>
        <dbReference type="SAM" id="Phobius"/>
    </source>
</evidence>
<keyword evidence="5 12" id="KW-0812">Transmembrane</keyword>
<organism evidence="14 15">
    <name type="scientific">Nephila pilipes</name>
    <name type="common">Giant wood spider</name>
    <name type="synonym">Nephila maculata</name>
    <dbReference type="NCBI Taxonomy" id="299642"/>
    <lineage>
        <taxon>Eukaryota</taxon>
        <taxon>Metazoa</taxon>
        <taxon>Ecdysozoa</taxon>
        <taxon>Arthropoda</taxon>
        <taxon>Chelicerata</taxon>
        <taxon>Arachnida</taxon>
        <taxon>Araneae</taxon>
        <taxon>Araneomorphae</taxon>
        <taxon>Entelegynae</taxon>
        <taxon>Araneoidea</taxon>
        <taxon>Nephilidae</taxon>
        <taxon>Nephila</taxon>
    </lineage>
</organism>
<comment type="similarity">
    <text evidence="2 12">Belongs to the amiloride-sensitive sodium channel (TC 1.A.6) family.</text>
</comment>
<feature type="transmembrane region" description="Helical" evidence="13">
    <location>
        <begin position="89"/>
        <end position="114"/>
    </location>
</feature>
<dbReference type="GO" id="GO:0016020">
    <property type="term" value="C:membrane"/>
    <property type="evidence" value="ECO:0007669"/>
    <property type="project" value="UniProtKB-SubCell"/>
</dbReference>
<evidence type="ECO:0000256" key="5">
    <source>
        <dbReference type="ARBA" id="ARBA00022692"/>
    </source>
</evidence>